<name>A0A396AFH7_9FIRM</name>
<dbReference type="PANTHER" id="PTHR37164:SF1">
    <property type="entry name" value="BACTERIOHEMERYTHRIN"/>
    <property type="match status" value="1"/>
</dbReference>
<dbReference type="PANTHER" id="PTHR37164">
    <property type="entry name" value="BACTERIOHEMERYTHRIN"/>
    <property type="match status" value="1"/>
</dbReference>
<dbReference type="InterPro" id="IPR012312">
    <property type="entry name" value="Hemerythrin-like"/>
</dbReference>
<evidence type="ECO:0000256" key="3">
    <source>
        <dbReference type="ARBA" id="ARBA00023004"/>
    </source>
</evidence>
<sequence>MRIYDTQKEDFMYEFTEDCMLHIDAIDEEHKRLFQMINEAFELVEKTEDVTAIGQSLIANLKDYAATHLAHEEAYMESIHDPELPLQKTEHAAFTKTINEFKLDTTSPRNAKRSLNELLTYLVHWLYHHILSSDMMIGKMIPTEESTENPFAFTDKYKTGITFVDDEHRKLFEIISDTNDLIHDQLLHDKYDEIMRLLAELRDYTELHFSEEEALMERIHYPELPSQKRAHAAFVDRLVNIDLDEMEDLDDNQQVYLLDLIQFLLNWLANHILACDKKIGEYMRENHISE</sequence>
<dbReference type="Pfam" id="PF01814">
    <property type="entry name" value="Hemerythrin"/>
    <property type="match status" value="2"/>
</dbReference>
<evidence type="ECO:0000313" key="6">
    <source>
        <dbReference type="Proteomes" id="UP000266391"/>
    </source>
</evidence>
<evidence type="ECO:0000256" key="1">
    <source>
        <dbReference type="ARBA" id="ARBA00010587"/>
    </source>
</evidence>
<dbReference type="InterPro" id="IPR050669">
    <property type="entry name" value="Hemerythrin"/>
</dbReference>
<dbReference type="NCBIfam" id="TIGR02481">
    <property type="entry name" value="hemeryth_dom"/>
    <property type="match status" value="2"/>
</dbReference>
<feature type="domain" description="Hemerythrin-like" evidence="4">
    <location>
        <begin position="23"/>
        <end position="139"/>
    </location>
</feature>
<dbReference type="AlphaFoldDB" id="A0A396AFH7"/>
<dbReference type="Gene3D" id="1.20.120.50">
    <property type="entry name" value="Hemerythrin-like"/>
    <property type="match status" value="2"/>
</dbReference>
<protein>
    <submittedName>
        <fullName evidence="5">Hemerythrin</fullName>
    </submittedName>
</protein>
<dbReference type="CDD" id="cd12107">
    <property type="entry name" value="Hemerythrin"/>
    <property type="match status" value="2"/>
</dbReference>
<keyword evidence="2" id="KW-0479">Metal-binding</keyword>
<dbReference type="Proteomes" id="UP000266391">
    <property type="component" value="Unassembled WGS sequence"/>
</dbReference>
<proteinExistence type="inferred from homology"/>
<evidence type="ECO:0000259" key="4">
    <source>
        <dbReference type="Pfam" id="PF01814"/>
    </source>
</evidence>
<comment type="caution">
    <text evidence="5">The sequence shown here is derived from an EMBL/GenBank/DDBJ whole genome shotgun (WGS) entry which is preliminary data.</text>
</comment>
<organism evidence="5 6">
    <name type="scientific">Roseburia inulinivorans</name>
    <dbReference type="NCBI Taxonomy" id="360807"/>
    <lineage>
        <taxon>Bacteria</taxon>
        <taxon>Bacillati</taxon>
        <taxon>Bacillota</taxon>
        <taxon>Clostridia</taxon>
        <taxon>Lachnospirales</taxon>
        <taxon>Lachnospiraceae</taxon>
        <taxon>Roseburia</taxon>
    </lineage>
</organism>
<feature type="domain" description="Hemerythrin-like" evidence="4">
    <location>
        <begin position="159"/>
        <end position="278"/>
    </location>
</feature>
<evidence type="ECO:0000313" key="5">
    <source>
        <dbReference type="EMBL" id="RHD03342.1"/>
    </source>
</evidence>
<reference evidence="5 6" key="1">
    <citation type="submission" date="2018-08" db="EMBL/GenBank/DDBJ databases">
        <title>A genome reference for cultivated species of the human gut microbiota.</title>
        <authorList>
            <person name="Zou Y."/>
            <person name="Xue W."/>
            <person name="Luo G."/>
        </authorList>
    </citation>
    <scope>NUCLEOTIDE SEQUENCE [LARGE SCALE GENOMIC DNA]</scope>
    <source>
        <strain evidence="5 6">AM32-8LB</strain>
    </source>
</reference>
<dbReference type="SUPFAM" id="SSF47188">
    <property type="entry name" value="Hemerythrin-like"/>
    <property type="match status" value="2"/>
</dbReference>
<evidence type="ECO:0000256" key="2">
    <source>
        <dbReference type="ARBA" id="ARBA00022723"/>
    </source>
</evidence>
<gene>
    <name evidence="5" type="ORF">DW813_09295</name>
</gene>
<dbReference type="InterPro" id="IPR035938">
    <property type="entry name" value="Hemerythrin-like_sf"/>
</dbReference>
<dbReference type="InterPro" id="IPR012827">
    <property type="entry name" value="Hemerythrin_metal-bd"/>
</dbReference>
<dbReference type="GO" id="GO:0046872">
    <property type="term" value="F:metal ion binding"/>
    <property type="evidence" value="ECO:0007669"/>
    <property type="project" value="UniProtKB-KW"/>
</dbReference>
<comment type="similarity">
    <text evidence="1">Belongs to the hemerythrin family.</text>
</comment>
<keyword evidence="3" id="KW-0408">Iron</keyword>
<dbReference type="NCBIfam" id="NF033749">
    <property type="entry name" value="bact_hemeryth"/>
    <property type="match status" value="1"/>
</dbReference>
<dbReference type="EMBL" id="QSIQ01000012">
    <property type="protein sequence ID" value="RHD03342.1"/>
    <property type="molecule type" value="Genomic_DNA"/>
</dbReference>
<accession>A0A396AFH7</accession>